<dbReference type="Pfam" id="PF13511">
    <property type="entry name" value="DUF4124"/>
    <property type="match status" value="1"/>
</dbReference>
<dbReference type="InterPro" id="IPR025392">
    <property type="entry name" value="DUF4124"/>
</dbReference>
<protein>
    <recommendedName>
        <fullName evidence="1">DUF4124 domain-containing protein</fullName>
    </recommendedName>
</protein>
<sequence length="263" mass="30734">MIFKILKIICITFVLTAAFQQANAKIYKWVDEDGQTHFSHEKPAGVKGQQLAATSKVAKSLKNYLYPFGTHAKLKSTKKRVCDKNRALTSLRKRFLAYSQNSKTKEDVYLRKYKNVFKNTVDKQRYLYDIKKECQQYEAKKITEEEVYVIKSAGIKRLFGKNKIIPVRHLQIGLSRYASAGLAKIILNQHINKKFKKYSYSKKIKLKTNGFNIVLIKERGPSVAKILMKDVLIEIKLSGDDKFKNLEYFVRRYTKWLKSRKYP</sequence>
<name>A0A3B0ZKT4_9ZZZZ</name>
<proteinExistence type="predicted"/>
<evidence type="ECO:0000259" key="1">
    <source>
        <dbReference type="Pfam" id="PF13511"/>
    </source>
</evidence>
<reference evidence="2" key="1">
    <citation type="submission" date="2018-06" db="EMBL/GenBank/DDBJ databases">
        <authorList>
            <person name="Zhirakovskaya E."/>
        </authorList>
    </citation>
    <scope>NUCLEOTIDE SEQUENCE</scope>
</reference>
<dbReference type="AlphaFoldDB" id="A0A3B0ZKT4"/>
<gene>
    <name evidence="2" type="ORF">MNBD_GAMMA23-2171</name>
</gene>
<evidence type="ECO:0000313" key="2">
    <source>
        <dbReference type="EMBL" id="VAW94105.1"/>
    </source>
</evidence>
<accession>A0A3B0ZKT4</accession>
<feature type="domain" description="DUF4124" evidence="1">
    <location>
        <begin position="15"/>
        <end position="53"/>
    </location>
</feature>
<organism evidence="2">
    <name type="scientific">hydrothermal vent metagenome</name>
    <dbReference type="NCBI Taxonomy" id="652676"/>
    <lineage>
        <taxon>unclassified sequences</taxon>
        <taxon>metagenomes</taxon>
        <taxon>ecological metagenomes</taxon>
    </lineage>
</organism>
<dbReference type="EMBL" id="UOFT01000036">
    <property type="protein sequence ID" value="VAW94105.1"/>
    <property type="molecule type" value="Genomic_DNA"/>
</dbReference>